<evidence type="ECO:0000313" key="2">
    <source>
        <dbReference type="Proteomes" id="UP000281553"/>
    </source>
</evidence>
<dbReference type="Proteomes" id="UP000281553">
    <property type="component" value="Unassembled WGS sequence"/>
</dbReference>
<organism evidence="1 2">
    <name type="scientific">Dibothriocephalus latus</name>
    <name type="common">Fish tapeworm</name>
    <name type="synonym">Diphyllobothrium latum</name>
    <dbReference type="NCBI Taxonomy" id="60516"/>
    <lineage>
        <taxon>Eukaryota</taxon>
        <taxon>Metazoa</taxon>
        <taxon>Spiralia</taxon>
        <taxon>Lophotrochozoa</taxon>
        <taxon>Platyhelminthes</taxon>
        <taxon>Cestoda</taxon>
        <taxon>Eucestoda</taxon>
        <taxon>Diphyllobothriidea</taxon>
        <taxon>Diphyllobothriidae</taxon>
        <taxon>Dibothriocephalus</taxon>
    </lineage>
</organism>
<dbReference type="PANTHER" id="PTHR33395:SF22">
    <property type="entry name" value="REVERSE TRANSCRIPTASE DOMAIN-CONTAINING PROTEIN"/>
    <property type="match status" value="1"/>
</dbReference>
<dbReference type="EMBL" id="UYRU01046460">
    <property type="protein sequence ID" value="VDN09132.1"/>
    <property type="molecule type" value="Genomic_DNA"/>
</dbReference>
<protein>
    <recommendedName>
        <fullName evidence="3">Endonuclease/exonuclease/phosphatase domain-containing protein</fullName>
    </recommendedName>
</protein>
<dbReference type="Gene3D" id="3.60.10.10">
    <property type="entry name" value="Endonuclease/exonuclease/phosphatase"/>
    <property type="match status" value="1"/>
</dbReference>
<proteinExistence type="predicted"/>
<dbReference type="AlphaFoldDB" id="A0A3P7NLB3"/>
<name>A0A3P7NLB3_DIBLA</name>
<evidence type="ECO:0008006" key="3">
    <source>
        <dbReference type="Google" id="ProtNLM"/>
    </source>
</evidence>
<accession>A0A3P7NLB3</accession>
<evidence type="ECO:0000313" key="1">
    <source>
        <dbReference type="EMBL" id="VDN09132.1"/>
    </source>
</evidence>
<dbReference type="OrthoDB" id="6762350at2759"/>
<dbReference type="SUPFAM" id="SSF56219">
    <property type="entry name" value="DNase I-like"/>
    <property type="match status" value="1"/>
</dbReference>
<reference evidence="1 2" key="1">
    <citation type="submission" date="2018-11" db="EMBL/GenBank/DDBJ databases">
        <authorList>
            <consortium name="Pathogen Informatics"/>
        </authorList>
    </citation>
    <scope>NUCLEOTIDE SEQUENCE [LARGE SCALE GENOMIC DNA]</scope>
</reference>
<dbReference type="InterPro" id="IPR036691">
    <property type="entry name" value="Endo/exonu/phosph_ase_sf"/>
</dbReference>
<keyword evidence="2" id="KW-1185">Reference proteome</keyword>
<sequence length="171" mass="19506">MDELKINVFDLHLDIIWITETWFSDQIDNREVAIPGFQLFRKDSDNRRVGGLETLIKNGLYVSEKRANLSCPETPWLTVKATGSQILDILTLYRAPRNDHEADALLLDGLKAFPVRSNTLIVRDFNVPTINWSSTSADCPESAFDHQPLHTTEFLLLTQHVTFPTIIREGQ</sequence>
<gene>
    <name evidence="1" type="ORF">DILT_LOCUS4963</name>
</gene>
<dbReference type="PANTHER" id="PTHR33395">
    <property type="entry name" value="TRANSCRIPTASE, PUTATIVE-RELATED-RELATED"/>
    <property type="match status" value="1"/>
</dbReference>